<feature type="region of interest" description="Disordered" evidence="1">
    <location>
        <begin position="187"/>
        <end position="222"/>
    </location>
</feature>
<feature type="compositionally biased region" description="Acidic residues" evidence="1">
    <location>
        <begin position="205"/>
        <end position="222"/>
    </location>
</feature>
<dbReference type="EMBL" id="ML996688">
    <property type="protein sequence ID" value="KAF2404099.1"/>
    <property type="molecule type" value="Genomic_DNA"/>
</dbReference>
<organism evidence="2 3">
    <name type="scientific">Trichodelitschia bisporula</name>
    <dbReference type="NCBI Taxonomy" id="703511"/>
    <lineage>
        <taxon>Eukaryota</taxon>
        <taxon>Fungi</taxon>
        <taxon>Dikarya</taxon>
        <taxon>Ascomycota</taxon>
        <taxon>Pezizomycotina</taxon>
        <taxon>Dothideomycetes</taxon>
        <taxon>Dothideomycetes incertae sedis</taxon>
        <taxon>Phaeotrichales</taxon>
        <taxon>Phaeotrichaceae</taxon>
        <taxon>Trichodelitschia</taxon>
    </lineage>
</organism>
<evidence type="ECO:0000313" key="2">
    <source>
        <dbReference type="EMBL" id="KAF2404099.1"/>
    </source>
</evidence>
<proteinExistence type="predicted"/>
<evidence type="ECO:0000256" key="1">
    <source>
        <dbReference type="SAM" id="MobiDB-lite"/>
    </source>
</evidence>
<feature type="region of interest" description="Disordered" evidence="1">
    <location>
        <begin position="133"/>
        <end position="161"/>
    </location>
</feature>
<dbReference type="AlphaFoldDB" id="A0A6G1I7Q5"/>
<accession>A0A6G1I7Q5</accession>
<dbReference type="Proteomes" id="UP000799640">
    <property type="component" value="Unassembled WGS sequence"/>
</dbReference>
<evidence type="ECO:0000313" key="3">
    <source>
        <dbReference type="Proteomes" id="UP000799640"/>
    </source>
</evidence>
<name>A0A6G1I7Q5_9PEZI</name>
<sequence length="222" mass="26145">MYEPDCQETAEKIRRNLTSELARNYLAEFFNQDTKMPAHDVDDNDMRLPTHLFLKDSIELLEDDTRYLSGFEFELERRRHWNLALQMLNGMVPELSATSSCAVTWAEHNAEIVKEEHRMAEYEERLREKAERVAKDEAERAQQAMAAEGGRAERPKEAEEERIERAMMAEEDELGVDEVEKMWQWAGELIREDDEELEEQLKREEEEEEEGEEEGEEGEEGE</sequence>
<gene>
    <name evidence="2" type="ORF">EJ06DRAFT_518595</name>
</gene>
<protein>
    <submittedName>
        <fullName evidence="2">Uncharacterized protein</fullName>
    </submittedName>
</protein>
<feature type="compositionally biased region" description="Basic and acidic residues" evidence="1">
    <location>
        <begin position="150"/>
        <end position="161"/>
    </location>
</feature>
<reference evidence="2" key="1">
    <citation type="journal article" date="2020" name="Stud. Mycol.">
        <title>101 Dothideomycetes genomes: a test case for predicting lifestyles and emergence of pathogens.</title>
        <authorList>
            <person name="Haridas S."/>
            <person name="Albert R."/>
            <person name="Binder M."/>
            <person name="Bloem J."/>
            <person name="Labutti K."/>
            <person name="Salamov A."/>
            <person name="Andreopoulos B."/>
            <person name="Baker S."/>
            <person name="Barry K."/>
            <person name="Bills G."/>
            <person name="Bluhm B."/>
            <person name="Cannon C."/>
            <person name="Castanera R."/>
            <person name="Culley D."/>
            <person name="Daum C."/>
            <person name="Ezra D."/>
            <person name="Gonzalez J."/>
            <person name="Henrissat B."/>
            <person name="Kuo A."/>
            <person name="Liang C."/>
            <person name="Lipzen A."/>
            <person name="Lutzoni F."/>
            <person name="Magnuson J."/>
            <person name="Mondo S."/>
            <person name="Nolan M."/>
            <person name="Ohm R."/>
            <person name="Pangilinan J."/>
            <person name="Park H.-J."/>
            <person name="Ramirez L."/>
            <person name="Alfaro M."/>
            <person name="Sun H."/>
            <person name="Tritt A."/>
            <person name="Yoshinaga Y."/>
            <person name="Zwiers L.-H."/>
            <person name="Turgeon B."/>
            <person name="Goodwin S."/>
            <person name="Spatafora J."/>
            <person name="Crous P."/>
            <person name="Grigoriev I."/>
        </authorList>
    </citation>
    <scope>NUCLEOTIDE SEQUENCE</scope>
    <source>
        <strain evidence="2">CBS 262.69</strain>
    </source>
</reference>
<keyword evidence="3" id="KW-1185">Reference proteome</keyword>